<gene>
    <name evidence="2" type="ORF">WN944_028094</name>
</gene>
<keyword evidence="3" id="KW-1185">Reference proteome</keyword>
<dbReference type="EMBL" id="JBCGBO010000025">
    <property type="protein sequence ID" value="KAK9176081.1"/>
    <property type="molecule type" value="Genomic_DNA"/>
</dbReference>
<protein>
    <submittedName>
        <fullName evidence="2">Uncharacterized protein</fullName>
    </submittedName>
</protein>
<reference evidence="2 3" key="1">
    <citation type="submission" date="2024-05" db="EMBL/GenBank/DDBJ databases">
        <title>Haplotype-resolved chromosome-level genome assembly of Huyou (Citrus changshanensis).</title>
        <authorList>
            <person name="Miao C."/>
            <person name="Chen W."/>
            <person name="Wu Y."/>
            <person name="Wang L."/>
            <person name="Zhao S."/>
            <person name="Grierson D."/>
            <person name="Xu C."/>
            <person name="Chen K."/>
        </authorList>
    </citation>
    <scope>NUCLEOTIDE SEQUENCE [LARGE SCALE GENOMIC DNA]</scope>
    <source>
        <strain evidence="2">01-14</strain>
        <tissue evidence="2">Leaf</tissue>
    </source>
</reference>
<proteinExistence type="predicted"/>
<sequence>MDLKLTASFGGLRKIRLCRWILGLPRKKPAANHPPPPFSSEEEASEQNDAVQEHEPELPLKYCESVLDIEDDYKENRTLFPDTSNFIIKPIISESPEAKKHSSKRLAPSEPSGCGSSSRLKKEKFDLLLL</sequence>
<dbReference type="AlphaFoldDB" id="A0AAP0LJ59"/>
<name>A0AAP0LJ59_9ROSI</name>
<evidence type="ECO:0000313" key="3">
    <source>
        <dbReference type="Proteomes" id="UP001428341"/>
    </source>
</evidence>
<organism evidence="2 3">
    <name type="scientific">Citrus x changshan-huyou</name>
    <dbReference type="NCBI Taxonomy" id="2935761"/>
    <lineage>
        <taxon>Eukaryota</taxon>
        <taxon>Viridiplantae</taxon>
        <taxon>Streptophyta</taxon>
        <taxon>Embryophyta</taxon>
        <taxon>Tracheophyta</taxon>
        <taxon>Spermatophyta</taxon>
        <taxon>Magnoliopsida</taxon>
        <taxon>eudicotyledons</taxon>
        <taxon>Gunneridae</taxon>
        <taxon>Pentapetalae</taxon>
        <taxon>rosids</taxon>
        <taxon>malvids</taxon>
        <taxon>Sapindales</taxon>
        <taxon>Rutaceae</taxon>
        <taxon>Aurantioideae</taxon>
        <taxon>Citrus</taxon>
    </lineage>
</organism>
<evidence type="ECO:0000313" key="2">
    <source>
        <dbReference type="EMBL" id="KAK9176081.1"/>
    </source>
</evidence>
<evidence type="ECO:0000256" key="1">
    <source>
        <dbReference type="SAM" id="MobiDB-lite"/>
    </source>
</evidence>
<feature type="region of interest" description="Disordered" evidence="1">
    <location>
        <begin position="27"/>
        <end position="58"/>
    </location>
</feature>
<feature type="region of interest" description="Disordered" evidence="1">
    <location>
        <begin position="96"/>
        <end position="119"/>
    </location>
</feature>
<accession>A0AAP0LJ59</accession>
<comment type="caution">
    <text evidence="2">The sequence shown here is derived from an EMBL/GenBank/DDBJ whole genome shotgun (WGS) entry which is preliminary data.</text>
</comment>
<dbReference type="Proteomes" id="UP001428341">
    <property type="component" value="Unassembled WGS sequence"/>
</dbReference>